<sequence>MYSILVVVLISCKETTPNTPEALQTNENSATAAPSEKLVKADITACRERESVVWEGENFVSYTEDRMRGKGVISFTMDINDRLDILNDDDSNFGEIVLNEDLTFFTLTMPKKVIARKVIMTYDFAAFDFDSENVDTNQDYFIIYVNKEKRKVKKEGLKYAFSTWEQYIKKQSVRLKDCNLIADQQGNVNQKSKDQVFTVTEVKGDEIKITSSKDCLEEDKSFHAVNGILKWKSANVLLIDFAVCN</sequence>
<comment type="caution">
    <text evidence="1">The sequence shown here is derived from an EMBL/GenBank/DDBJ whole genome shotgun (WGS) entry which is preliminary data.</text>
</comment>
<proteinExistence type="predicted"/>
<protein>
    <submittedName>
        <fullName evidence="1">Uncharacterized protein</fullName>
    </submittedName>
</protein>
<reference evidence="1 2" key="1">
    <citation type="submission" date="2018-05" db="EMBL/GenBank/DDBJ databases">
        <title>Flavobacterium sp. strain IMCC34758, incomplete genome.</title>
        <authorList>
            <person name="Joung Y."/>
        </authorList>
    </citation>
    <scope>NUCLEOTIDE SEQUENCE [LARGE SCALE GENOMIC DNA]</scope>
    <source>
        <strain evidence="1 2">IMCC34758</strain>
    </source>
</reference>
<name>A0A2V4BXE3_9FLAO</name>
<evidence type="ECO:0000313" key="2">
    <source>
        <dbReference type="Proteomes" id="UP000247681"/>
    </source>
</evidence>
<dbReference type="AlphaFoldDB" id="A0A2V4BXE3"/>
<dbReference type="EMBL" id="QJHL01000007">
    <property type="protein sequence ID" value="PXY43312.1"/>
    <property type="molecule type" value="Genomic_DNA"/>
</dbReference>
<dbReference type="Proteomes" id="UP000247681">
    <property type="component" value="Unassembled WGS sequence"/>
</dbReference>
<organism evidence="1 2">
    <name type="scientific">Flavobacterium hydrophilum</name>
    <dbReference type="NCBI Taxonomy" id="2211445"/>
    <lineage>
        <taxon>Bacteria</taxon>
        <taxon>Pseudomonadati</taxon>
        <taxon>Bacteroidota</taxon>
        <taxon>Flavobacteriia</taxon>
        <taxon>Flavobacteriales</taxon>
        <taxon>Flavobacteriaceae</taxon>
        <taxon>Flavobacterium</taxon>
    </lineage>
</organism>
<evidence type="ECO:0000313" key="1">
    <source>
        <dbReference type="EMBL" id="PXY43312.1"/>
    </source>
</evidence>
<accession>A0A2V4BXE3</accession>
<keyword evidence="2" id="KW-1185">Reference proteome</keyword>
<gene>
    <name evidence="1" type="ORF">DMB68_21795</name>
</gene>